<accession>R9WE42</accession>
<proteinExistence type="predicted"/>
<reference evidence="1 2" key="1">
    <citation type="submission" date="2013-06" db="EMBL/GenBank/DDBJ databases">
        <title>The Complete Genome Sequence of Lactobacillus reuteri I5007, a Probiotic Strain Isolated from Healthy Pig.</title>
        <authorList>
            <person name="Hou C."/>
            <person name="Qiao S."/>
            <person name="Zeng X."/>
            <person name="Ma X."/>
            <person name="Yang F."/>
        </authorList>
    </citation>
    <scope>NUCLEOTIDE SEQUENCE [LARGE SCALE GENOMIC DNA]</scope>
    <source>
        <strain evidence="1 2">I5007</strain>
    </source>
</reference>
<dbReference type="KEGG" id="lrt:LRI_0112"/>
<dbReference type="EMBL" id="CP006011">
    <property type="protein sequence ID" value="AGN98321.1"/>
    <property type="molecule type" value="Genomic_DNA"/>
</dbReference>
<dbReference type="AlphaFoldDB" id="R9WE42"/>
<evidence type="ECO:0000313" key="2">
    <source>
        <dbReference type="Proteomes" id="UP000014360"/>
    </source>
</evidence>
<evidence type="ECO:0000313" key="1">
    <source>
        <dbReference type="EMBL" id="AGN98321.1"/>
    </source>
</evidence>
<protein>
    <submittedName>
        <fullName evidence="1">Oxidoreductase</fullName>
    </submittedName>
</protein>
<organism evidence="1 2">
    <name type="scientific">Limosilactobacillus reuteri I5007</name>
    <dbReference type="NCBI Taxonomy" id="1340495"/>
    <lineage>
        <taxon>Bacteria</taxon>
        <taxon>Bacillati</taxon>
        <taxon>Bacillota</taxon>
        <taxon>Bacilli</taxon>
        <taxon>Lactobacillales</taxon>
        <taxon>Lactobacillaceae</taxon>
        <taxon>Limosilactobacillus</taxon>
    </lineage>
</organism>
<dbReference type="HOGENOM" id="CLU_2070111_0_0_9"/>
<dbReference type="Proteomes" id="UP000014360">
    <property type="component" value="Chromosome"/>
</dbReference>
<dbReference type="RefSeq" id="WP_016496399.1">
    <property type="nucleotide sequence ID" value="NC_021494.1"/>
</dbReference>
<sequence length="118" mass="13679">MTSFITTFDAYTYIIIGYYLLAKFITLFKTNGTVIANKQLAPNTQQLVIKLDKNDPAYQAGDFYFVSFRGSKSIGREKHPFPLRPPLKITLMKLPLRSKNLGILQKRSHQYKLEQEYI</sequence>
<name>R9WE42_LIMRT</name>
<gene>
    <name evidence="1" type="ORF">LRI_0112</name>
</gene>